<reference evidence="2" key="2">
    <citation type="submission" date="2010-05" db="EMBL/GenBank/DDBJ databases">
        <title>The Genome Sequence of Magnaporthe poae strain ATCC 64411.</title>
        <authorList>
            <consortium name="The Broad Institute Genome Sequencing Platform"/>
            <consortium name="Broad Institute Genome Sequencing Center for Infectious Disease"/>
            <person name="Ma L.-J."/>
            <person name="Dead R."/>
            <person name="Young S."/>
            <person name="Zeng Q."/>
            <person name="Koehrsen M."/>
            <person name="Alvarado L."/>
            <person name="Berlin A."/>
            <person name="Chapman S.B."/>
            <person name="Chen Z."/>
            <person name="Freedman E."/>
            <person name="Gellesch M."/>
            <person name="Goldberg J."/>
            <person name="Griggs A."/>
            <person name="Gujja S."/>
            <person name="Heilman E.R."/>
            <person name="Heiman D."/>
            <person name="Hepburn T."/>
            <person name="Howarth C."/>
            <person name="Jen D."/>
            <person name="Larson L."/>
            <person name="Mehta T."/>
            <person name="Neiman D."/>
            <person name="Pearson M."/>
            <person name="Roberts A."/>
            <person name="Saif S."/>
            <person name="Shea T."/>
            <person name="Shenoy N."/>
            <person name="Sisk P."/>
            <person name="Stolte C."/>
            <person name="Sykes S."/>
            <person name="Walk T."/>
            <person name="White J."/>
            <person name="Yandava C."/>
            <person name="Haas B."/>
            <person name="Nusbaum C."/>
            <person name="Birren B."/>
        </authorList>
    </citation>
    <scope>NUCLEOTIDE SEQUENCE</scope>
    <source>
        <strain evidence="2">ATCC 64411</strain>
    </source>
</reference>
<organism evidence="3 4">
    <name type="scientific">Magnaporthiopsis poae (strain ATCC 64411 / 73-15)</name>
    <name type="common">Kentucky bluegrass fungus</name>
    <name type="synonym">Magnaporthe poae</name>
    <dbReference type="NCBI Taxonomy" id="644358"/>
    <lineage>
        <taxon>Eukaryota</taxon>
        <taxon>Fungi</taxon>
        <taxon>Dikarya</taxon>
        <taxon>Ascomycota</taxon>
        <taxon>Pezizomycotina</taxon>
        <taxon>Sordariomycetes</taxon>
        <taxon>Sordariomycetidae</taxon>
        <taxon>Magnaporthales</taxon>
        <taxon>Magnaporthaceae</taxon>
        <taxon>Magnaporthiopsis</taxon>
    </lineage>
</organism>
<reference evidence="3" key="4">
    <citation type="journal article" date="2015" name="G3 (Bethesda)">
        <title>Genome sequences of three phytopathogenic species of the Magnaporthaceae family of fungi.</title>
        <authorList>
            <person name="Okagaki L.H."/>
            <person name="Nunes C.C."/>
            <person name="Sailsbery J."/>
            <person name="Clay B."/>
            <person name="Brown D."/>
            <person name="John T."/>
            <person name="Oh Y."/>
            <person name="Young N."/>
            <person name="Fitzgerald M."/>
            <person name="Haas B.J."/>
            <person name="Zeng Q."/>
            <person name="Young S."/>
            <person name="Adiconis X."/>
            <person name="Fan L."/>
            <person name="Levin J.Z."/>
            <person name="Mitchell T.K."/>
            <person name="Okubara P.A."/>
            <person name="Farman M.L."/>
            <person name="Kohn L.M."/>
            <person name="Birren B."/>
            <person name="Ma L.-J."/>
            <person name="Dean R.A."/>
        </authorList>
    </citation>
    <scope>NUCLEOTIDE SEQUENCE</scope>
    <source>
        <strain evidence="3">ATCC 64411 / 73-15</strain>
    </source>
</reference>
<proteinExistence type="predicted"/>
<feature type="region of interest" description="Disordered" evidence="1">
    <location>
        <begin position="1"/>
        <end position="59"/>
    </location>
</feature>
<sequence length="122" mass="12698">MASALASDPAGGDEHSGGGGGQQRPPRRWMGMGAVVGRGGARRKGRLGPEWPRGSSGHGCWRCARQPTRSKNAQVQLQAEILARGAANGTAEADASPQLIIDCVPVRRRGVLALMETNAESS</sequence>
<dbReference type="VEuPathDB" id="FungiDB:MAPG_04314"/>
<protein>
    <submittedName>
        <fullName evidence="2 3">Uncharacterized protein</fullName>
    </submittedName>
</protein>
<reference evidence="2" key="3">
    <citation type="submission" date="2011-03" db="EMBL/GenBank/DDBJ databases">
        <title>Annotation of Magnaporthe poae ATCC 64411.</title>
        <authorList>
            <person name="Ma L.-J."/>
            <person name="Dead R."/>
            <person name="Young S.K."/>
            <person name="Zeng Q."/>
            <person name="Gargeya S."/>
            <person name="Fitzgerald M."/>
            <person name="Haas B."/>
            <person name="Abouelleil A."/>
            <person name="Alvarado L."/>
            <person name="Arachchi H.M."/>
            <person name="Berlin A."/>
            <person name="Brown A."/>
            <person name="Chapman S.B."/>
            <person name="Chen Z."/>
            <person name="Dunbar C."/>
            <person name="Freedman E."/>
            <person name="Gearin G."/>
            <person name="Gellesch M."/>
            <person name="Goldberg J."/>
            <person name="Griggs A."/>
            <person name="Gujja S."/>
            <person name="Heiman D."/>
            <person name="Howarth C."/>
            <person name="Larson L."/>
            <person name="Lui A."/>
            <person name="MacDonald P.J.P."/>
            <person name="Mehta T."/>
            <person name="Montmayeur A."/>
            <person name="Murphy C."/>
            <person name="Neiman D."/>
            <person name="Pearson M."/>
            <person name="Priest M."/>
            <person name="Roberts A."/>
            <person name="Saif S."/>
            <person name="Shea T."/>
            <person name="Shenoy N."/>
            <person name="Sisk P."/>
            <person name="Stolte C."/>
            <person name="Sykes S."/>
            <person name="Yandava C."/>
            <person name="Wortman J."/>
            <person name="Nusbaum C."/>
            <person name="Birren B."/>
        </authorList>
    </citation>
    <scope>NUCLEOTIDE SEQUENCE</scope>
    <source>
        <strain evidence="2">ATCC 64411</strain>
    </source>
</reference>
<reference evidence="3" key="5">
    <citation type="submission" date="2015-06" db="UniProtKB">
        <authorList>
            <consortium name="EnsemblFungi"/>
        </authorList>
    </citation>
    <scope>IDENTIFICATION</scope>
    <source>
        <strain evidence="3">ATCC 64411</strain>
    </source>
</reference>
<evidence type="ECO:0000313" key="3">
    <source>
        <dbReference type="EnsemblFungi" id="MAPG_04314T0"/>
    </source>
</evidence>
<evidence type="ECO:0000313" key="4">
    <source>
        <dbReference type="Proteomes" id="UP000011715"/>
    </source>
</evidence>
<evidence type="ECO:0000313" key="2">
    <source>
        <dbReference type="EMBL" id="KLU85286.1"/>
    </source>
</evidence>
<dbReference type="EMBL" id="ADBL01001020">
    <property type="status" value="NOT_ANNOTATED_CDS"/>
    <property type="molecule type" value="Genomic_DNA"/>
</dbReference>
<dbReference type="AlphaFoldDB" id="A0A0C4DWD8"/>
<keyword evidence="4" id="KW-1185">Reference proteome</keyword>
<name>A0A0C4DWD8_MAGP6</name>
<gene>
    <name evidence="2" type="ORF">MAPG_04314</name>
</gene>
<evidence type="ECO:0000256" key="1">
    <source>
        <dbReference type="SAM" id="MobiDB-lite"/>
    </source>
</evidence>
<dbReference type="EMBL" id="GL876968">
    <property type="protein sequence ID" value="KLU85286.1"/>
    <property type="molecule type" value="Genomic_DNA"/>
</dbReference>
<dbReference type="EnsemblFungi" id="MAPG_04314T0">
    <property type="protein sequence ID" value="MAPG_04314T0"/>
    <property type="gene ID" value="MAPG_04314"/>
</dbReference>
<accession>A0A0C4DWD8</accession>
<reference evidence="4" key="1">
    <citation type="submission" date="2010-05" db="EMBL/GenBank/DDBJ databases">
        <title>The genome sequence of Magnaporthe poae strain ATCC 64411.</title>
        <authorList>
            <person name="Ma L.-J."/>
            <person name="Dead R."/>
            <person name="Young S."/>
            <person name="Zeng Q."/>
            <person name="Koehrsen M."/>
            <person name="Alvarado L."/>
            <person name="Berlin A."/>
            <person name="Chapman S.B."/>
            <person name="Chen Z."/>
            <person name="Freedman E."/>
            <person name="Gellesch M."/>
            <person name="Goldberg J."/>
            <person name="Griggs A."/>
            <person name="Gujja S."/>
            <person name="Heilman E.R."/>
            <person name="Heiman D."/>
            <person name="Hepburn T."/>
            <person name="Howarth C."/>
            <person name="Jen D."/>
            <person name="Larson L."/>
            <person name="Mehta T."/>
            <person name="Neiman D."/>
            <person name="Pearson M."/>
            <person name="Roberts A."/>
            <person name="Saif S."/>
            <person name="Shea T."/>
            <person name="Shenoy N."/>
            <person name="Sisk P."/>
            <person name="Stolte C."/>
            <person name="Sykes S."/>
            <person name="Walk T."/>
            <person name="White J."/>
            <person name="Yandava C."/>
            <person name="Haas B."/>
            <person name="Nusbaum C."/>
            <person name="Birren B."/>
        </authorList>
    </citation>
    <scope>NUCLEOTIDE SEQUENCE [LARGE SCALE GENOMIC DNA]</scope>
    <source>
        <strain evidence="4">ATCC 64411 / 73-15</strain>
    </source>
</reference>
<dbReference type="Proteomes" id="UP000011715">
    <property type="component" value="Unassembled WGS sequence"/>
</dbReference>